<accession>A0A6V8NMP9</accession>
<dbReference type="GO" id="GO:0006417">
    <property type="term" value="P:regulation of translation"/>
    <property type="evidence" value="ECO:0007669"/>
    <property type="project" value="UniProtKB-KW"/>
</dbReference>
<comment type="caution">
    <text evidence="4">The sequence shown here is derived from an EMBL/GenBank/DDBJ whole genome shotgun (WGS) entry which is preliminary data.</text>
</comment>
<name>A0A6V8NMP9_9ACTN</name>
<dbReference type="Gene3D" id="2.30.290.10">
    <property type="entry name" value="BH3618-like"/>
    <property type="match status" value="1"/>
</dbReference>
<feature type="non-terminal residue" evidence="4">
    <location>
        <position position="1"/>
    </location>
</feature>
<gene>
    <name evidence="4" type="ORF">HKBW3S03_02074</name>
</gene>
<dbReference type="PANTHER" id="PTHR39190:SF1">
    <property type="entry name" value="FLAGELLAR ASSEMBLY FACTOR FLIW"/>
    <property type="match status" value="1"/>
</dbReference>
<organism evidence="4 5">
    <name type="scientific">Candidatus Hakubella thermalkaliphila</name>
    <dbReference type="NCBI Taxonomy" id="2754717"/>
    <lineage>
        <taxon>Bacteria</taxon>
        <taxon>Bacillati</taxon>
        <taxon>Actinomycetota</taxon>
        <taxon>Actinomycetota incertae sedis</taxon>
        <taxon>Candidatus Hakubellales</taxon>
        <taxon>Candidatus Hakubellaceae</taxon>
        <taxon>Candidatus Hakubella</taxon>
    </lineage>
</organism>
<dbReference type="GO" id="GO:0044780">
    <property type="term" value="P:bacterial-type flagellum assembly"/>
    <property type="evidence" value="ECO:0007669"/>
    <property type="project" value="InterPro"/>
</dbReference>
<sequence>FFPDYLVQVKREGLANIALEEKEAEIYLLITVPKHPAEATANLLAPLVVNATQGLASQIVLYQSGYTTKHFLFPPEQQRSCG</sequence>
<proteinExistence type="predicted"/>
<keyword evidence="4" id="KW-0282">Flagellum</keyword>
<dbReference type="Pfam" id="PF02623">
    <property type="entry name" value="FliW"/>
    <property type="match status" value="1"/>
</dbReference>
<dbReference type="SUPFAM" id="SSF141457">
    <property type="entry name" value="BH3618-like"/>
    <property type="match status" value="1"/>
</dbReference>
<dbReference type="RefSeq" id="WP_176237445.1">
    <property type="nucleotide sequence ID" value="NZ_BLRU01000520.1"/>
</dbReference>
<evidence type="ECO:0000256" key="1">
    <source>
        <dbReference type="ARBA" id="ARBA00022490"/>
    </source>
</evidence>
<reference evidence="4 5" key="1">
    <citation type="journal article" date="2020" name="Front. Microbiol.">
        <title>Single-cell genomics of novel Actinobacteria with the Wood-Ljungdahl pathway discovered in a serpentinizing system.</title>
        <authorList>
            <person name="Merino N."/>
            <person name="Kawai M."/>
            <person name="Boyd E.S."/>
            <person name="Colman D.R."/>
            <person name="McGlynn S.E."/>
            <person name="Nealson K.H."/>
            <person name="Kurokawa K."/>
            <person name="Hongoh Y."/>
        </authorList>
    </citation>
    <scope>NUCLEOTIDE SEQUENCE [LARGE SCALE GENOMIC DNA]</scope>
    <source>
        <strain evidence="4 5">S03</strain>
    </source>
</reference>
<dbReference type="InterPro" id="IPR003775">
    <property type="entry name" value="Flagellar_assembly_factor_FliW"/>
</dbReference>
<protein>
    <submittedName>
        <fullName evidence="4">Flagellar assembly factor FliW</fullName>
    </submittedName>
</protein>
<dbReference type="InterPro" id="IPR024046">
    <property type="entry name" value="Flagellar_assmbl_FliW_dom_sf"/>
</dbReference>
<keyword evidence="1" id="KW-0963">Cytoplasm</keyword>
<evidence type="ECO:0000256" key="2">
    <source>
        <dbReference type="ARBA" id="ARBA00022795"/>
    </source>
</evidence>
<keyword evidence="3" id="KW-0810">Translation regulation</keyword>
<evidence type="ECO:0000256" key="3">
    <source>
        <dbReference type="ARBA" id="ARBA00022845"/>
    </source>
</evidence>
<keyword evidence="2" id="KW-1005">Bacterial flagellum biogenesis</keyword>
<keyword evidence="4" id="KW-0969">Cilium</keyword>
<keyword evidence="4" id="KW-0966">Cell projection</keyword>
<evidence type="ECO:0000313" key="5">
    <source>
        <dbReference type="Proteomes" id="UP000574717"/>
    </source>
</evidence>
<dbReference type="Proteomes" id="UP000574717">
    <property type="component" value="Unassembled WGS sequence"/>
</dbReference>
<dbReference type="EMBL" id="BLRU01000520">
    <property type="protein sequence ID" value="GFP20571.1"/>
    <property type="molecule type" value="Genomic_DNA"/>
</dbReference>
<dbReference type="PANTHER" id="PTHR39190">
    <property type="entry name" value="FLAGELLAR ASSEMBLY FACTOR FLIW"/>
    <property type="match status" value="1"/>
</dbReference>
<evidence type="ECO:0000313" key="4">
    <source>
        <dbReference type="EMBL" id="GFP20571.1"/>
    </source>
</evidence>
<dbReference type="AlphaFoldDB" id="A0A6V8NMP9"/>